<protein>
    <submittedName>
        <fullName evidence="2">Alkaline ceramidase ydc1</fullName>
    </submittedName>
</protein>
<feature type="transmembrane region" description="Helical" evidence="1">
    <location>
        <begin position="23"/>
        <end position="43"/>
    </location>
</feature>
<evidence type="ECO:0000256" key="1">
    <source>
        <dbReference type="SAM" id="Phobius"/>
    </source>
</evidence>
<keyword evidence="1" id="KW-1133">Transmembrane helix</keyword>
<dbReference type="Proteomes" id="UP001498476">
    <property type="component" value="Unassembled WGS sequence"/>
</dbReference>
<evidence type="ECO:0000313" key="2">
    <source>
        <dbReference type="EMBL" id="KAK7398315.1"/>
    </source>
</evidence>
<reference evidence="2 3" key="1">
    <citation type="journal article" date="2025" name="Microbiol. Resour. Announc.">
        <title>Draft genome sequences for Neonectria magnoliae and Neonectria punicea, canker pathogens of Liriodendron tulipifera and Acer saccharum in West Virginia.</title>
        <authorList>
            <person name="Petronek H.M."/>
            <person name="Kasson M.T."/>
            <person name="Metheny A.M."/>
            <person name="Stauder C.M."/>
            <person name="Lovett B."/>
            <person name="Lynch S.C."/>
            <person name="Garnas J.R."/>
            <person name="Kasson L.R."/>
            <person name="Stajich J.E."/>
        </authorList>
    </citation>
    <scope>NUCLEOTIDE SEQUENCE [LARGE SCALE GENOMIC DNA]</scope>
    <source>
        <strain evidence="2 3">NRRL 64653</strain>
    </source>
</reference>
<accession>A0ABR1GJL8</accession>
<keyword evidence="3" id="KW-1185">Reference proteome</keyword>
<name>A0ABR1GJL8_9HYPO</name>
<comment type="caution">
    <text evidence="2">The sequence shown here is derived from an EMBL/GenBank/DDBJ whole genome shotgun (WGS) entry which is preliminary data.</text>
</comment>
<proteinExistence type="predicted"/>
<sequence length="81" mass="9784">MWVMESQLRPALETRGLHKSRELLKTMWAMVITAYYYITWGIWLRRCLSGDDDEFALYWPHWLASIPEVRRVKRGSVKKQQ</sequence>
<keyword evidence="1" id="KW-0812">Transmembrane</keyword>
<keyword evidence="1" id="KW-0472">Membrane</keyword>
<evidence type="ECO:0000313" key="3">
    <source>
        <dbReference type="Proteomes" id="UP001498476"/>
    </source>
</evidence>
<organism evidence="2 3">
    <name type="scientific">Neonectria punicea</name>
    <dbReference type="NCBI Taxonomy" id="979145"/>
    <lineage>
        <taxon>Eukaryota</taxon>
        <taxon>Fungi</taxon>
        <taxon>Dikarya</taxon>
        <taxon>Ascomycota</taxon>
        <taxon>Pezizomycotina</taxon>
        <taxon>Sordariomycetes</taxon>
        <taxon>Hypocreomycetidae</taxon>
        <taxon>Hypocreales</taxon>
        <taxon>Nectriaceae</taxon>
        <taxon>Neonectria</taxon>
    </lineage>
</organism>
<gene>
    <name evidence="2" type="primary">YDC1</name>
    <name evidence="2" type="ORF">QQX98_012300</name>
</gene>
<dbReference type="EMBL" id="JAZAVJ010000349">
    <property type="protein sequence ID" value="KAK7398315.1"/>
    <property type="molecule type" value="Genomic_DNA"/>
</dbReference>